<sequence>MADYYKDDAVFIPGRGAVLIADVGTEAPTYTQLKSWVDGGAIDQINGKWTPLGYTSEDDLPKIGSDTDGGDKKGAWENDALRTTRVTVTDTVEVNPIQWNDTTLAHRFGKGTKKEDNGQYDTPDVYSSTEVALLIVLIDGTEPLGLCYPKTSSAPNDNIELDSEKFASLPVKYTVLKAAGKPRLTIVGKAFTAKAPV</sequence>
<keyword evidence="2" id="KW-1185">Reference proteome</keyword>
<dbReference type="RefSeq" id="WP_236883061.1">
    <property type="nucleotide sequence ID" value="NZ_CP137757.1"/>
</dbReference>
<proteinExistence type="predicted"/>
<evidence type="ECO:0000313" key="1">
    <source>
        <dbReference type="EMBL" id="WPF24362.1"/>
    </source>
</evidence>
<evidence type="ECO:0000313" key="2">
    <source>
        <dbReference type="Proteomes" id="UP001174314"/>
    </source>
</evidence>
<dbReference type="Proteomes" id="UP001174314">
    <property type="component" value="Chromosome"/>
</dbReference>
<reference evidence="1 2" key="1">
    <citation type="submission" date="2023-10" db="EMBL/GenBank/DDBJ databases">
        <title>complete genome sequence of Corynebacterium pseudokroppenstedtii P15-C1.</title>
        <authorList>
            <person name="Bruggemann H."/>
            <person name="Poehlein A."/>
        </authorList>
    </citation>
    <scope>NUCLEOTIDE SEQUENCE [LARGE SCALE GENOMIC DNA]</scope>
    <source>
        <strain evidence="1 2">P15_C1</strain>
    </source>
</reference>
<evidence type="ECO:0008006" key="3">
    <source>
        <dbReference type="Google" id="ProtNLM"/>
    </source>
</evidence>
<accession>A0AAU0PWR8</accession>
<dbReference type="EMBL" id="CP137757">
    <property type="protein sequence ID" value="WPF24362.1"/>
    <property type="molecule type" value="Genomic_DNA"/>
</dbReference>
<dbReference type="Pfam" id="PF25681">
    <property type="entry name" value="Phage_TTP_17"/>
    <property type="match status" value="1"/>
</dbReference>
<dbReference type="KEGG" id="cpsk:Q0N40_07375"/>
<organism evidence="1 2">
    <name type="scientific">Corynebacterium pseudokroppenstedtii</name>
    <dbReference type="NCBI Taxonomy" id="2804917"/>
    <lineage>
        <taxon>Bacteria</taxon>
        <taxon>Bacillati</taxon>
        <taxon>Actinomycetota</taxon>
        <taxon>Actinomycetes</taxon>
        <taxon>Mycobacteriales</taxon>
        <taxon>Corynebacteriaceae</taxon>
        <taxon>Corynebacterium</taxon>
    </lineage>
</organism>
<dbReference type="AlphaFoldDB" id="A0AAU0PWR8"/>
<name>A0AAU0PWR8_9CORY</name>
<gene>
    <name evidence="1" type="ORF">Q0N40_07375</name>
</gene>
<protein>
    <recommendedName>
        <fullName evidence="3">Major tail protein</fullName>
    </recommendedName>
</protein>
<dbReference type="InterPro" id="IPR058154">
    <property type="entry name" value="Bxb1_TTP-like"/>
</dbReference>